<reference evidence="1 2" key="1">
    <citation type="submission" date="2016-09" db="EMBL/GenBank/DDBJ databases">
        <title>Extensive genetic diversity and differential bi-allelic expression allows diatom success in the polar Southern Ocean.</title>
        <authorList>
            <consortium name="DOE Joint Genome Institute"/>
            <person name="Mock T."/>
            <person name="Otillar R.P."/>
            <person name="Strauss J."/>
            <person name="Dupont C."/>
            <person name="Frickenhaus S."/>
            <person name="Maumus F."/>
            <person name="Mcmullan M."/>
            <person name="Sanges R."/>
            <person name="Schmutz J."/>
            <person name="Toseland A."/>
            <person name="Valas R."/>
            <person name="Veluchamy A."/>
            <person name="Ward B.J."/>
            <person name="Allen A."/>
            <person name="Barry K."/>
            <person name="Falciatore A."/>
            <person name="Ferrante M."/>
            <person name="Fortunato A.E."/>
            <person name="Gloeckner G."/>
            <person name="Gruber A."/>
            <person name="Hipkin R."/>
            <person name="Janech M."/>
            <person name="Kroth P."/>
            <person name="Leese F."/>
            <person name="Lindquist E."/>
            <person name="Lyon B.R."/>
            <person name="Martin J."/>
            <person name="Mayer C."/>
            <person name="Parker M."/>
            <person name="Quesneville H."/>
            <person name="Raymond J."/>
            <person name="Uhlig C."/>
            <person name="Valentin K.U."/>
            <person name="Worden A.Z."/>
            <person name="Armbrust E.V."/>
            <person name="Bowler C."/>
            <person name="Green B."/>
            <person name="Moulton V."/>
            <person name="Van Oosterhout C."/>
            <person name="Grigoriev I."/>
        </authorList>
    </citation>
    <scope>NUCLEOTIDE SEQUENCE [LARGE SCALE GENOMIC DNA]</scope>
    <source>
        <strain evidence="1 2">CCMP1102</strain>
    </source>
</reference>
<dbReference type="EMBL" id="KV784353">
    <property type="protein sequence ID" value="OEU22364.1"/>
    <property type="molecule type" value="Genomic_DNA"/>
</dbReference>
<dbReference type="InParanoid" id="A0A1E7FW67"/>
<dbReference type="AlphaFoldDB" id="A0A1E7FW67"/>
<keyword evidence="2" id="KW-1185">Reference proteome</keyword>
<sequence length="138" mass="16045">MVLYSIPKEADWVALKKTTLPKEKWNIEIQDIDEAIKPFEDFQYDFIDVPKRMQDADKGYHIELPPVLYLQDMDVHHFGTHVKFVSVKIIICVCIPSIVLTVLQSQTSVPFSILHSSHQYFDGFEHTTYKDLDTFLAV</sequence>
<evidence type="ECO:0000313" key="2">
    <source>
        <dbReference type="Proteomes" id="UP000095751"/>
    </source>
</evidence>
<dbReference type="OrthoDB" id="44631at2759"/>
<dbReference type="KEGG" id="fcy:FRACYDRAFT_232517"/>
<gene>
    <name evidence="1" type="ORF">FRACYDRAFT_232517</name>
</gene>
<protein>
    <submittedName>
        <fullName evidence="1">Uncharacterized protein</fullName>
    </submittedName>
</protein>
<name>A0A1E7FW67_9STRA</name>
<organism evidence="1 2">
    <name type="scientific">Fragilariopsis cylindrus CCMP1102</name>
    <dbReference type="NCBI Taxonomy" id="635003"/>
    <lineage>
        <taxon>Eukaryota</taxon>
        <taxon>Sar</taxon>
        <taxon>Stramenopiles</taxon>
        <taxon>Ochrophyta</taxon>
        <taxon>Bacillariophyta</taxon>
        <taxon>Bacillariophyceae</taxon>
        <taxon>Bacillariophycidae</taxon>
        <taxon>Bacillariales</taxon>
        <taxon>Bacillariaceae</taxon>
        <taxon>Fragilariopsis</taxon>
    </lineage>
</organism>
<dbReference type="Proteomes" id="UP000095751">
    <property type="component" value="Unassembled WGS sequence"/>
</dbReference>
<evidence type="ECO:0000313" key="1">
    <source>
        <dbReference type="EMBL" id="OEU22364.1"/>
    </source>
</evidence>
<proteinExistence type="predicted"/>
<accession>A0A1E7FW67</accession>